<dbReference type="AlphaFoldDB" id="A0A124SB13"/>
<dbReference type="Proteomes" id="UP000243975">
    <property type="component" value="Unassembled WGS sequence"/>
</dbReference>
<evidence type="ECO:0000313" key="2">
    <source>
        <dbReference type="Proteomes" id="UP000243975"/>
    </source>
</evidence>
<proteinExistence type="predicted"/>
<name>A0A124SB13_CYNCS</name>
<dbReference type="EMBL" id="LEKV01005289">
    <property type="protein sequence ID" value="KVH89217.1"/>
    <property type="molecule type" value="Genomic_DNA"/>
</dbReference>
<dbReference type="Gramene" id="KVH89217">
    <property type="protein sequence ID" value="KVH89217"/>
    <property type="gene ID" value="Ccrd_008796"/>
</dbReference>
<keyword evidence="2" id="KW-1185">Reference proteome</keyword>
<reference evidence="1 2" key="1">
    <citation type="journal article" date="2016" name="Sci. Rep.">
        <title>The genome sequence of the outbreeding globe artichoke constructed de novo incorporating a phase-aware low-pass sequencing strategy of F1 progeny.</title>
        <authorList>
            <person name="Scaglione D."/>
            <person name="Reyes-Chin-Wo S."/>
            <person name="Acquadro A."/>
            <person name="Froenicke L."/>
            <person name="Portis E."/>
            <person name="Beitel C."/>
            <person name="Tirone M."/>
            <person name="Mauro R."/>
            <person name="Lo Monaco A."/>
            <person name="Mauromicale G."/>
            <person name="Faccioli P."/>
            <person name="Cattivelli L."/>
            <person name="Rieseberg L."/>
            <person name="Michelmore R."/>
            <person name="Lanteri S."/>
        </authorList>
    </citation>
    <scope>NUCLEOTIDE SEQUENCE [LARGE SCALE GENOMIC DNA]</scope>
    <source>
        <strain evidence="1">2C</strain>
    </source>
</reference>
<organism evidence="1 2">
    <name type="scientific">Cynara cardunculus var. scolymus</name>
    <name type="common">Globe artichoke</name>
    <name type="synonym">Cynara scolymus</name>
    <dbReference type="NCBI Taxonomy" id="59895"/>
    <lineage>
        <taxon>Eukaryota</taxon>
        <taxon>Viridiplantae</taxon>
        <taxon>Streptophyta</taxon>
        <taxon>Embryophyta</taxon>
        <taxon>Tracheophyta</taxon>
        <taxon>Spermatophyta</taxon>
        <taxon>Magnoliopsida</taxon>
        <taxon>eudicotyledons</taxon>
        <taxon>Gunneridae</taxon>
        <taxon>Pentapetalae</taxon>
        <taxon>asterids</taxon>
        <taxon>campanulids</taxon>
        <taxon>Asterales</taxon>
        <taxon>Asteraceae</taxon>
        <taxon>Carduoideae</taxon>
        <taxon>Cardueae</taxon>
        <taxon>Carduinae</taxon>
        <taxon>Cynara</taxon>
    </lineage>
</organism>
<sequence>MASLVAGNRNFWKHPYTKRKRKDPICQ</sequence>
<gene>
    <name evidence="1" type="ORF">Ccrd_008796</name>
</gene>
<evidence type="ECO:0000313" key="1">
    <source>
        <dbReference type="EMBL" id="KVH89217.1"/>
    </source>
</evidence>
<comment type="caution">
    <text evidence="1">The sequence shown here is derived from an EMBL/GenBank/DDBJ whole genome shotgun (WGS) entry which is preliminary data.</text>
</comment>
<protein>
    <submittedName>
        <fullName evidence="1">Uncharacterized protein</fullName>
    </submittedName>
</protein>
<accession>A0A124SB13</accession>